<gene>
    <name evidence="2" type="ORF">QTP70_013763</name>
</gene>
<dbReference type="CDD" id="cd01650">
    <property type="entry name" value="RT_nLTR_like"/>
    <property type="match status" value="2"/>
</dbReference>
<dbReference type="Proteomes" id="UP001274896">
    <property type="component" value="Unassembled WGS sequence"/>
</dbReference>
<dbReference type="Pfam" id="PF09004">
    <property type="entry name" value="ALKBH8_N"/>
    <property type="match status" value="1"/>
</dbReference>
<feature type="domain" description="Reverse transcriptase" evidence="1">
    <location>
        <begin position="202"/>
        <end position="440"/>
    </location>
</feature>
<sequence>GGGEGSVVIKYEVLLSGPFLGSSAAAGGLYKPVKRLGNAGAISAVQDCFECTDWDMFREAATHGDTTDLEEYTSSVTSYISKCIDVATISKSITTCSNQKPWMTAKSITKYRPAPPACDSDASLADALNSFYARFEAQNDVTSRKTIPPPEDQVLCLTTADVRKTLCRVNPRKAAGPDNIPGRVLRECAEQLADVFTNIFNISLSSAVVPMGLKTTTIILVPKKSPVSWLNYYRPVALTPIIMKCFERLVMRQIMDLLPPSLYPMQFAYRPNRSTDDAISTTLHLSLLHLENKDTYVRMLFIDFSSAFNTIIPQHLTGKVSLLGINTSLCNWILDFLTGRPQSVWIGNSTSSATTLNTGAPQGCMLSPLLFTLLTHDCAAMHSSNHIIKFADDTTVVGLISKNDKSAYREEVQSLTAWCKDNNLYLNVEHISAAILALTVQHLPACFKHSTIIPIPKKPKITGLNDYRPVALTSVVMKSFERLVLAYLKNITGPLLDPLQFAYRANRSVDDAVNMGLHFILQHLDKSGTYGKFLFEDFSSAFNTIIPKFLQNKLTQLFVPSSICQWITSFLTDRHQLVKLGKFTSNSRTTSTGAPQGCVLSPLLFSLYTNDCTSTDTSVKLLKFADDTTVIGLIQDGDESVYRQEVEQLAAWCSLNNLELNTLRTVEMIVDFRRNTPALPPLTIMNNTVPTVESFRFLGTTISQDLKWDTHIDSIIKKARQRLYFLRQLRKFNLPQELLTQFYSAVIESVLCTSITVWFGSATKSDIRRLQRTVRTAERTIGAPLPTLQELYTSRGPSGSLEAAVSSSEDAALPGQEFNCEVFEV</sequence>
<name>A0AAE0UMB7_9TELE</name>
<dbReference type="Pfam" id="PF00078">
    <property type="entry name" value="RVT_1"/>
    <property type="match status" value="2"/>
</dbReference>
<accession>A0AAE0UMB7</accession>
<organism evidence="2 3">
    <name type="scientific">Hemibagrus guttatus</name>
    <dbReference type="NCBI Taxonomy" id="175788"/>
    <lineage>
        <taxon>Eukaryota</taxon>
        <taxon>Metazoa</taxon>
        <taxon>Chordata</taxon>
        <taxon>Craniata</taxon>
        <taxon>Vertebrata</taxon>
        <taxon>Euteleostomi</taxon>
        <taxon>Actinopterygii</taxon>
        <taxon>Neopterygii</taxon>
        <taxon>Teleostei</taxon>
        <taxon>Ostariophysi</taxon>
        <taxon>Siluriformes</taxon>
        <taxon>Bagridae</taxon>
        <taxon>Hemibagrus</taxon>
    </lineage>
</organism>
<dbReference type="InterPro" id="IPR015095">
    <property type="entry name" value="AlkB_hom8_N"/>
</dbReference>
<protein>
    <recommendedName>
        <fullName evidence="1">Reverse transcriptase domain-containing protein</fullName>
    </recommendedName>
</protein>
<feature type="non-terminal residue" evidence="2">
    <location>
        <position position="1"/>
    </location>
</feature>
<dbReference type="EMBL" id="JAUCMX010000026">
    <property type="protein sequence ID" value="KAK3509837.1"/>
    <property type="molecule type" value="Genomic_DNA"/>
</dbReference>
<keyword evidence="3" id="KW-1185">Reference proteome</keyword>
<comment type="caution">
    <text evidence="2">The sequence shown here is derived from an EMBL/GenBank/DDBJ whole genome shotgun (WGS) entry which is preliminary data.</text>
</comment>
<evidence type="ECO:0000313" key="2">
    <source>
        <dbReference type="EMBL" id="KAK3509837.1"/>
    </source>
</evidence>
<reference evidence="2" key="1">
    <citation type="submission" date="2023-06" db="EMBL/GenBank/DDBJ databases">
        <title>Male Hemibagrus guttatus genome.</title>
        <authorList>
            <person name="Bian C."/>
        </authorList>
    </citation>
    <scope>NUCLEOTIDE SEQUENCE</scope>
    <source>
        <strain evidence="2">Male_cb2023</strain>
        <tissue evidence="2">Muscle</tissue>
    </source>
</reference>
<dbReference type="InterPro" id="IPR043502">
    <property type="entry name" value="DNA/RNA_pol_sf"/>
</dbReference>
<dbReference type="SUPFAM" id="SSF56672">
    <property type="entry name" value="DNA/RNA polymerases"/>
    <property type="match status" value="2"/>
</dbReference>
<dbReference type="PROSITE" id="PS50878">
    <property type="entry name" value="RT_POL"/>
    <property type="match status" value="2"/>
</dbReference>
<feature type="domain" description="Reverse transcriptase" evidence="1">
    <location>
        <begin position="436"/>
        <end position="702"/>
    </location>
</feature>
<dbReference type="GO" id="GO:0016706">
    <property type="term" value="F:2-oxoglutarate-dependent dioxygenase activity"/>
    <property type="evidence" value="ECO:0007669"/>
    <property type="project" value="InterPro"/>
</dbReference>
<dbReference type="GO" id="GO:0008168">
    <property type="term" value="F:methyltransferase activity"/>
    <property type="evidence" value="ECO:0007669"/>
    <property type="project" value="InterPro"/>
</dbReference>
<dbReference type="PANTHER" id="PTHR47510:SF3">
    <property type="entry name" value="ENDO_EXONUCLEASE_PHOSPHATASE DOMAIN-CONTAINING PROTEIN"/>
    <property type="match status" value="1"/>
</dbReference>
<dbReference type="PANTHER" id="PTHR47510">
    <property type="entry name" value="REVERSE TRANSCRIPTASE DOMAIN-CONTAINING PROTEIN"/>
    <property type="match status" value="1"/>
</dbReference>
<dbReference type="InterPro" id="IPR000477">
    <property type="entry name" value="RT_dom"/>
</dbReference>
<proteinExistence type="predicted"/>
<dbReference type="AlphaFoldDB" id="A0AAE0UMB7"/>
<evidence type="ECO:0000313" key="3">
    <source>
        <dbReference type="Proteomes" id="UP001274896"/>
    </source>
</evidence>
<evidence type="ECO:0000259" key="1">
    <source>
        <dbReference type="PROSITE" id="PS50878"/>
    </source>
</evidence>